<evidence type="ECO:0000313" key="2">
    <source>
        <dbReference type="EMBL" id="GAA5512432.1"/>
    </source>
</evidence>
<dbReference type="Gene3D" id="3.40.50.10320">
    <property type="entry name" value="LmbE-like"/>
    <property type="match status" value="1"/>
</dbReference>
<dbReference type="PANTHER" id="PTHR12993">
    <property type="entry name" value="N-ACETYLGLUCOSAMINYL-PHOSPHATIDYLINOSITOL DE-N-ACETYLASE-RELATED"/>
    <property type="match status" value="1"/>
</dbReference>
<organism evidence="2 3">
    <name type="scientific">Deinococcus carri</name>
    <dbReference type="NCBI Taxonomy" id="1211323"/>
    <lineage>
        <taxon>Bacteria</taxon>
        <taxon>Thermotogati</taxon>
        <taxon>Deinococcota</taxon>
        <taxon>Deinococci</taxon>
        <taxon>Deinococcales</taxon>
        <taxon>Deinococcaceae</taxon>
        <taxon>Deinococcus</taxon>
    </lineage>
</organism>
<keyword evidence="1" id="KW-0472">Membrane</keyword>
<evidence type="ECO:0000256" key="1">
    <source>
        <dbReference type="SAM" id="Phobius"/>
    </source>
</evidence>
<dbReference type="Pfam" id="PF02585">
    <property type="entry name" value="PIG-L"/>
    <property type="match status" value="1"/>
</dbReference>
<gene>
    <name evidence="2" type="primary">mshB_4</name>
    <name evidence="2" type="ORF">Dcar01_01146</name>
</gene>
<dbReference type="RefSeq" id="WP_345462270.1">
    <property type="nucleotide sequence ID" value="NZ_BAABRP010000002.1"/>
</dbReference>
<dbReference type="Proteomes" id="UP001401887">
    <property type="component" value="Unassembled WGS sequence"/>
</dbReference>
<proteinExistence type="predicted"/>
<protein>
    <submittedName>
        <fullName evidence="2">1D-myo-inositol 2-acetamido-2-deoxy-alpha-D-glucopyranoside deacetylase</fullName>
    </submittedName>
</protein>
<keyword evidence="1" id="KW-0812">Transmembrane</keyword>
<name>A0ABP9W502_9DEIO</name>
<reference evidence="2 3" key="1">
    <citation type="submission" date="2024-02" db="EMBL/GenBank/DDBJ databases">
        <title>Deinococcus carri NBRC 110142.</title>
        <authorList>
            <person name="Ichikawa N."/>
            <person name="Katano-Makiyama Y."/>
            <person name="Hidaka K."/>
        </authorList>
    </citation>
    <scope>NUCLEOTIDE SEQUENCE [LARGE SCALE GENOMIC DNA]</scope>
    <source>
        <strain evidence="2 3">NBRC 110142</strain>
    </source>
</reference>
<comment type="caution">
    <text evidence="2">The sequence shown here is derived from an EMBL/GenBank/DDBJ whole genome shotgun (WGS) entry which is preliminary data.</text>
</comment>
<dbReference type="InterPro" id="IPR003737">
    <property type="entry name" value="GlcNAc_PI_deacetylase-related"/>
</dbReference>
<keyword evidence="1" id="KW-1133">Transmembrane helix</keyword>
<sequence>MNRLQRPSRRDVLLGTLLLAVLALVAWINLPVVGRVFDRQADRVAALPAASPFRVGQRVLVLSPHPDDETLCCAGTIQQAQAAGAQVFIAWITAGDGFEFDAVLTQRVLDPSPQDMRSLGNLRVQEARRAVAVLGVSPGRTFMLGYPDGGLFRLFTTNYEEAYTAPHTGASAVYVQHALTPGAPYTGLALETDLRRVLDRVRPDVVLAPAPQDFHADHHTLSFIAMRLMSARQQEDRLRFWVVHGGLEWPVPKGLHPNLPLTLPPLAARLPWDRVDLTATQEQRKLEAVNTYQTQTRVLGRFMRAFVRQNELLSPGPLPEQGQAPGRGTTP</sequence>
<dbReference type="InterPro" id="IPR024078">
    <property type="entry name" value="LmbE-like_dom_sf"/>
</dbReference>
<dbReference type="EMBL" id="BAABRP010000002">
    <property type="protein sequence ID" value="GAA5512432.1"/>
    <property type="molecule type" value="Genomic_DNA"/>
</dbReference>
<dbReference type="PANTHER" id="PTHR12993:SF29">
    <property type="entry name" value="BLR3841 PROTEIN"/>
    <property type="match status" value="1"/>
</dbReference>
<keyword evidence="3" id="KW-1185">Reference proteome</keyword>
<evidence type="ECO:0000313" key="3">
    <source>
        <dbReference type="Proteomes" id="UP001401887"/>
    </source>
</evidence>
<accession>A0ABP9W502</accession>
<feature type="transmembrane region" description="Helical" evidence="1">
    <location>
        <begin position="12"/>
        <end position="30"/>
    </location>
</feature>
<dbReference type="SUPFAM" id="SSF102588">
    <property type="entry name" value="LmbE-like"/>
    <property type="match status" value="1"/>
</dbReference>